<accession>A0A0F9E7G3</accession>
<feature type="non-terminal residue" evidence="2">
    <location>
        <position position="29"/>
    </location>
</feature>
<comment type="caution">
    <text evidence="2">The sequence shown here is derived from an EMBL/GenBank/DDBJ whole genome shotgun (WGS) entry which is preliminary data.</text>
</comment>
<sequence>MGKSKKEKSALIKVKVSTKKKLDQHKVHP</sequence>
<dbReference type="AlphaFoldDB" id="A0A0F9E7G3"/>
<reference evidence="2" key="1">
    <citation type="journal article" date="2015" name="Nature">
        <title>Complex archaea that bridge the gap between prokaryotes and eukaryotes.</title>
        <authorList>
            <person name="Spang A."/>
            <person name="Saw J.H."/>
            <person name="Jorgensen S.L."/>
            <person name="Zaremba-Niedzwiedzka K."/>
            <person name="Martijn J."/>
            <person name="Lind A.E."/>
            <person name="van Eijk R."/>
            <person name="Schleper C."/>
            <person name="Guy L."/>
            <person name="Ettema T.J."/>
        </authorList>
    </citation>
    <scope>NUCLEOTIDE SEQUENCE</scope>
</reference>
<name>A0A0F9E7G3_9ZZZZ</name>
<evidence type="ECO:0000313" key="2">
    <source>
        <dbReference type="EMBL" id="KKL62161.1"/>
    </source>
</evidence>
<gene>
    <name evidence="2" type="ORF">LCGC14_2188010</name>
</gene>
<feature type="compositionally biased region" description="Basic and acidic residues" evidence="1">
    <location>
        <begin position="20"/>
        <end position="29"/>
    </location>
</feature>
<evidence type="ECO:0000256" key="1">
    <source>
        <dbReference type="SAM" id="MobiDB-lite"/>
    </source>
</evidence>
<organism evidence="2">
    <name type="scientific">marine sediment metagenome</name>
    <dbReference type="NCBI Taxonomy" id="412755"/>
    <lineage>
        <taxon>unclassified sequences</taxon>
        <taxon>metagenomes</taxon>
        <taxon>ecological metagenomes</taxon>
    </lineage>
</organism>
<protein>
    <submittedName>
        <fullName evidence="2">Uncharacterized protein</fullName>
    </submittedName>
</protein>
<proteinExistence type="predicted"/>
<feature type="region of interest" description="Disordered" evidence="1">
    <location>
        <begin position="1"/>
        <end position="29"/>
    </location>
</feature>
<dbReference type="EMBL" id="LAZR01028580">
    <property type="protein sequence ID" value="KKL62161.1"/>
    <property type="molecule type" value="Genomic_DNA"/>
</dbReference>